<organism evidence="4 12">
    <name type="scientific">Rotaria sordida</name>
    <dbReference type="NCBI Taxonomy" id="392033"/>
    <lineage>
        <taxon>Eukaryota</taxon>
        <taxon>Metazoa</taxon>
        <taxon>Spiralia</taxon>
        <taxon>Gnathifera</taxon>
        <taxon>Rotifera</taxon>
        <taxon>Eurotatoria</taxon>
        <taxon>Bdelloidea</taxon>
        <taxon>Philodinida</taxon>
        <taxon>Philodinidae</taxon>
        <taxon>Rotaria</taxon>
    </lineage>
</organism>
<dbReference type="EMBL" id="CAJNOL010000004">
    <property type="protein sequence ID" value="CAF0728947.1"/>
    <property type="molecule type" value="Genomic_DNA"/>
</dbReference>
<evidence type="ECO:0000313" key="10">
    <source>
        <dbReference type="EMBL" id="CAF4166661.1"/>
    </source>
</evidence>
<reference evidence="4" key="1">
    <citation type="submission" date="2021-02" db="EMBL/GenBank/DDBJ databases">
        <authorList>
            <person name="Nowell W R."/>
        </authorList>
    </citation>
    <scope>NUCLEOTIDE SEQUENCE</scope>
</reference>
<dbReference type="Gene3D" id="1.25.40.10">
    <property type="entry name" value="Tetratricopeptide repeat domain"/>
    <property type="match status" value="3"/>
</dbReference>
<evidence type="ECO:0000313" key="9">
    <source>
        <dbReference type="EMBL" id="CAF3868262.1"/>
    </source>
</evidence>
<dbReference type="EMBL" id="CAJOBD010000203">
    <property type="protein sequence ID" value="CAF3612453.1"/>
    <property type="molecule type" value="Genomic_DNA"/>
</dbReference>
<name>A0A813NRD1_9BILA</name>
<dbReference type="EMBL" id="CAJNOL010000003">
    <property type="protein sequence ID" value="CAF0727481.1"/>
    <property type="molecule type" value="Genomic_DNA"/>
</dbReference>
<dbReference type="SMART" id="SM00028">
    <property type="entry name" value="TPR"/>
    <property type="match status" value="4"/>
</dbReference>
<proteinExistence type="predicted"/>
<dbReference type="Proteomes" id="UP000663889">
    <property type="component" value="Unassembled WGS sequence"/>
</dbReference>
<dbReference type="PROSITE" id="PS50293">
    <property type="entry name" value="TPR_REGION"/>
    <property type="match status" value="1"/>
</dbReference>
<dbReference type="EMBL" id="CAJNOT010000006">
    <property type="protein sequence ID" value="CAF0762087.1"/>
    <property type="molecule type" value="Genomic_DNA"/>
</dbReference>
<dbReference type="EMBL" id="CAJOAX010003699">
    <property type="protein sequence ID" value="CAF3868262.1"/>
    <property type="molecule type" value="Genomic_DNA"/>
</dbReference>
<dbReference type="InterPro" id="IPR019734">
    <property type="entry name" value="TPR_rpt"/>
</dbReference>
<dbReference type="EMBL" id="CAJNOH010000016">
    <property type="protein sequence ID" value="CAF0757049.1"/>
    <property type="molecule type" value="Genomic_DNA"/>
</dbReference>
<dbReference type="Proteomes" id="UP000663823">
    <property type="component" value="Unassembled WGS sequence"/>
</dbReference>
<gene>
    <name evidence="10" type="ORF">FNK824_LOCUS34471</name>
    <name evidence="8" type="ORF">JBS370_LOCUS4362</name>
    <name evidence="2" type="ORF">JXQ802_LOCUS239</name>
    <name evidence="3" type="ORF">JXQ802_LOCUS349</name>
    <name evidence="9" type="ORF">OTI717_LOCUS22077</name>
    <name evidence="5" type="ORF">PYM288_LOCUS2405</name>
    <name evidence="4" type="ORF">RFH988_LOCUS872</name>
    <name evidence="7" type="ORF">SEV965_LOCUS384</name>
    <name evidence="6" type="ORF">ZHD862_LOCUS388</name>
</gene>
<comment type="caution">
    <text evidence="4">The sequence shown here is derived from an EMBL/GenBank/DDBJ whole genome shotgun (WGS) entry which is preliminary data.</text>
</comment>
<sequence length="274" mass="31794">MMSALEETAKQSRDNCVHMSIKERLNDALASINLSIQLYPIEAEFYLQRSIIYRKMKKFQLAIDECLLVFDKIGHNQEHKLYEQVQKQFVLIYNECSLKCLQTGYYDDAIELLNRALNYEKQSAELYINRGDCFFAKGKITFALQDYEQALELTPNNKEIKLRISEVFFNNAEQHYKEKRYKDSCTELTRAIDVNPSIAKYYVSRSRVKYLTEDIVGAQEDIVAAILINPLEDGCIDVLPRLFVDTTLAEVLNSSLTKYVKEHLLKRGVQLTIS</sequence>
<evidence type="ECO:0000313" key="5">
    <source>
        <dbReference type="EMBL" id="CAF0757049.1"/>
    </source>
</evidence>
<keyword evidence="11" id="KW-1185">Reference proteome</keyword>
<dbReference type="Proteomes" id="UP000663882">
    <property type="component" value="Unassembled WGS sequence"/>
</dbReference>
<evidence type="ECO:0000313" key="3">
    <source>
        <dbReference type="EMBL" id="CAF0728947.1"/>
    </source>
</evidence>
<dbReference type="Pfam" id="PF00515">
    <property type="entry name" value="TPR_1"/>
    <property type="match status" value="1"/>
</dbReference>
<keyword evidence="1" id="KW-0802">TPR repeat</keyword>
<dbReference type="EMBL" id="CAJOBE010013565">
    <property type="protein sequence ID" value="CAF4166661.1"/>
    <property type="molecule type" value="Genomic_DNA"/>
</dbReference>
<evidence type="ECO:0000313" key="11">
    <source>
        <dbReference type="Proteomes" id="UP000663870"/>
    </source>
</evidence>
<dbReference type="EMBL" id="CAJNOU010000006">
    <property type="protein sequence ID" value="CAF0795872.1"/>
    <property type="molecule type" value="Genomic_DNA"/>
</dbReference>
<evidence type="ECO:0000313" key="6">
    <source>
        <dbReference type="EMBL" id="CAF0762087.1"/>
    </source>
</evidence>
<accession>A0A813NRD1</accession>
<dbReference type="AlphaFoldDB" id="A0A813NRD1"/>
<protein>
    <submittedName>
        <fullName evidence="4">Uncharacterized protein</fullName>
    </submittedName>
</protein>
<dbReference type="PANTHER" id="PTHR45153">
    <property type="entry name" value="TETRATRICOPEPTIDE REPEAT PROTEIN 16"/>
    <property type="match status" value="1"/>
</dbReference>
<dbReference type="InterPro" id="IPR011990">
    <property type="entry name" value="TPR-like_helical_dom_sf"/>
</dbReference>
<evidence type="ECO:0000313" key="8">
    <source>
        <dbReference type="EMBL" id="CAF3612453.1"/>
    </source>
</evidence>
<dbReference type="SUPFAM" id="SSF48452">
    <property type="entry name" value="TPR-like"/>
    <property type="match status" value="2"/>
</dbReference>
<feature type="repeat" description="TPR" evidence="1">
    <location>
        <begin position="124"/>
        <end position="157"/>
    </location>
</feature>
<dbReference type="Proteomes" id="UP000663874">
    <property type="component" value="Unassembled WGS sequence"/>
</dbReference>
<evidence type="ECO:0000313" key="7">
    <source>
        <dbReference type="EMBL" id="CAF0795872.1"/>
    </source>
</evidence>
<dbReference type="Proteomes" id="UP000663854">
    <property type="component" value="Unassembled WGS sequence"/>
</dbReference>
<dbReference type="PROSITE" id="PS50005">
    <property type="entry name" value="TPR"/>
    <property type="match status" value="1"/>
</dbReference>
<dbReference type="EMBL" id="CAJNOO010000016">
    <property type="protein sequence ID" value="CAF0743476.1"/>
    <property type="molecule type" value="Genomic_DNA"/>
</dbReference>
<dbReference type="OrthoDB" id="1926212at2759"/>
<dbReference type="Proteomes" id="UP000663836">
    <property type="component" value="Unassembled WGS sequence"/>
</dbReference>
<evidence type="ECO:0000313" key="12">
    <source>
        <dbReference type="Proteomes" id="UP000663882"/>
    </source>
</evidence>
<evidence type="ECO:0000313" key="4">
    <source>
        <dbReference type="EMBL" id="CAF0743476.1"/>
    </source>
</evidence>
<evidence type="ECO:0000313" key="2">
    <source>
        <dbReference type="EMBL" id="CAF0727481.1"/>
    </source>
</evidence>
<dbReference type="PANTHER" id="PTHR45153:SF1">
    <property type="entry name" value="TETRATRICOPEPTIDE REPEAT PROTEIN 16"/>
    <property type="match status" value="1"/>
</dbReference>
<dbReference type="Proteomes" id="UP000663870">
    <property type="component" value="Unassembled WGS sequence"/>
</dbReference>
<evidence type="ECO:0000256" key="1">
    <source>
        <dbReference type="PROSITE-ProRule" id="PRU00339"/>
    </source>
</evidence>
<dbReference type="Proteomes" id="UP000663864">
    <property type="component" value="Unassembled WGS sequence"/>
</dbReference>